<keyword evidence="3" id="KW-0804">Transcription</keyword>
<feature type="domain" description="IclR-ED" evidence="7">
    <location>
        <begin position="73"/>
        <end position="255"/>
    </location>
</feature>
<dbReference type="InterPro" id="IPR005471">
    <property type="entry name" value="Tscrpt_reg_IclR_N"/>
</dbReference>
<dbReference type="InterPro" id="IPR050707">
    <property type="entry name" value="HTH_MetabolicPath_Reg"/>
</dbReference>
<dbReference type="InterPro" id="IPR011991">
    <property type="entry name" value="ArsR-like_HTH"/>
</dbReference>
<feature type="domain" description="HTH iclR-type" evidence="6">
    <location>
        <begin position="10"/>
        <end position="72"/>
    </location>
</feature>
<dbReference type="Gene3D" id="1.10.10.10">
    <property type="entry name" value="Winged helix-like DNA-binding domain superfamily/Winged helix DNA-binding domain"/>
    <property type="match status" value="1"/>
</dbReference>
<comment type="function">
    <text evidence="4">May be an activator protein for the gylABX operon.</text>
</comment>
<dbReference type="PROSITE" id="PS51077">
    <property type="entry name" value="HTH_ICLR"/>
    <property type="match status" value="1"/>
</dbReference>
<dbReference type="KEGG" id="bkw:BkAM31D_08500"/>
<dbReference type="STRING" id="199441.BkAM31D_08500"/>
<evidence type="ECO:0000259" key="6">
    <source>
        <dbReference type="PROSITE" id="PS51077"/>
    </source>
</evidence>
<dbReference type="RefSeq" id="WP_066152268.1">
    <property type="nucleotide sequence ID" value="NZ_CP020814.1"/>
</dbReference>
<gene>
    <name evidence="8" type="primary">kipR_1</name>
    <name evidence="8" type="ORF">BkAM31D_08500</name>
</gene>
<dbReference type="AlphaFoldDB" id="A0A1X9MBD2"/>
<dbReference type="EMBL" id="CP020814">
    <property type="protein sequence ID" value="ARK29900.1"/>
    <property type="molecule type" value="Genomic_DNA"/>
</dbReference>
<sequence>MSKNTDQNVLSSVKNAMQILRLFKLNQNELGVSEIAKNLGIPKGTAHRLIKTLAQENFLTKNPRTNRYRLGLSLLSLGGVITTQTEIYQEALPILQSVVNSVQETAHICLLEKTEVVYLLRVENRATVPLVTRIGRRNPIHCTSEGLVILAYQHEDRINQVLSNELYPYTSKTITDPTILKEKLRTIKEQGYALAIDQFYEGFVSIAAPIRDYTEEVVSSLAIVGPKTRITEDNYPFFIEKMIKAAEEISELLGYYYSGN</sequence>
<dbReference type="FunFam" id="1.10.10.10:FF:000056">
    <property type="entry name" value="IclR family transcriptional regulator"/>
    <property type="match status" value="1"/>
</dbReference>
<dbReference type="InterPro" id="IPR014757">
    <property type="entry name" value="Tscrpt_reg_IclR_C"/>
</dbReference>
<dbReference type="InterPro" id="IPR029016">
    <property type="entry name" value="GAF-like_dom_sf"/>
</dbReference>
<dbReference type="Pfam" id="PF09339">
    <property type="entry name" value="HTH_IclR"/>
    <property type="match status" value="1"/>
</dbReference>
<dbReference type="SUPFAM" id="SSF55781">
    <property type="entry name" value="GAF domain-like"/>
    <property type="match status" value="1"/>
</dbReference>
<dbReference type="Gene3D" id="3.30.450.40">
    <property type="match status" value="1"/>
</dbReference>
<reference evidence="8 9" key="1">
    <citation type="submission" date="2017-04" db="EMBL/GenBank/DDBJ databases">
        <title>Bacillus krulwichiae AM31D Genome sequencing and assembly.</title>
        <authorList>
            <person name="Krulwich T.A."/>
            <person name="Anastor L."/>
            <person name="Ehrlich R."/>
            <person name="Ehrlich G.D."/>
            <person name="Janto B."/>
        </authorList>
    </citation>
    <scope>NUCLEOTIDE SEQUENCE [LARGE SCALE GENOMIC DNA]</scope>
    <source>
        <strain evidence="8 9">AM31D</strain>
    </source>
</reference>
<name>A0A1X9MBD2_9BACI</name>
<dbReference type="PANTHER" id="PTHR30136">
    <property type="entry name" value="HELIX-TURN-HELIX TRANSCRIPTIONAL REGULATOR, ICLR FAMILY"/>
    <property type="match status" value="1"/>
</dbReference>
<keyword evidence="1" id="KW-0805">Transcription regulation</keyword>
<dbReference type="GO" id="GO:0003700">
    <property type="term" value="F:DNA-binding transcription factor activity"/>
    <property type="evidence" value="ECO:0007669"/>
    <property type="project" value="TreeGrafter"/>
</dbReference>
<evidence type="ECO:0000256" key="1">
    <source>
        <dbReference type="ARBA" id="ARBA00023015"/>
    </source>
</evidence>
<proteinExistence type="predicted"/>
<evidence type="ECO:0000259" key="7">
    <source>
        <dbReference type="PROSITE" id="PS51078"/>
    </source>
</evidence>
<dbReference type="SMART" id="SM00346">
    <property type="entry name" value="HTH_ICLR"/>
    <property type="match status" value="1"/>
</dbReference>
<dbReference type="InterPro" id="IPR036390">
    <property type="entry name" value="WH_DNA-bd_sf"/>
</dbReference>
<keyword evidence="9" id="KW-1185">Reference proteome</keyword>
<evidence type="ECO:0000256" key="4">
    <source>
        <dbReference type="ARBA" id="ARBA00058938"/>
    </source>
</evidence>
<dbReference type="SUPFAM" id="SSF46785">
    <property type="entry name" value="Winged helix' DNA-binding domain"/>
    <property type="match status" value="1"/>
</dbReference>
<evidence type="ECO:0000256" key="3">
    <source>
        <dbReference type="ARBA" id="ARBA00023163"/>
    </source>
</evidence>
<dbReference type="GO" id="GO:0003677">
    <property type="term" value="F:DNA binding"/>
    <property type="evidence" value="ECO:0007669"/>
    <property type="project" value="UniProtKB-KW"/>
</dbReference>
<evidence type="ECO:0000256" key="5">
    <source>
        <dbReference type="ARBA" id="ARBA00070406"/>
    </source>
</evidence>
<keyword evidence="2" id="KW-0238">DNA-binding</keyword>
<evidence type="ECO:0000313" key="8">
    <source>
        <dbReference type="EMBL" id="ARK29900.1"/>
    </source>
</evidence>
<dbReference type="InterPro" id="IPR036388">
    <property type="entry name" value="WH-like_DNA-bd_sf"/>
</dbReference>
<accession>A0A1X9MBD2</accession>
<dbReference type="Proteomes" id="UP000193006">
    <property type="component" value="Chromosome"/>
</dbReference>
<organism evidence="8 9">
    <name type="scientific">Halalkalibacter krulwichiae</name>
    <dbReference type="NCBI Taxonomy" id="199441"/>
    <lineage>
        <taxon>Bacteria</taxon>
        <taxon>Bacillati</taxon>
        <taxon>Bacillota</taxon>
        <taxon>Bacilli</taxon>
        <taxon>Bacillales</taxon>
        <taxon>Bacillaceae</taxon>
        <taxon>Halalkalibacter</taxon>
    </lineage>
</organism>
<dbReference type="PROSITE" id="PS51078">
    <property type="entry name" value="ICLR_ED"/>
    <property type="match status" value="1"/>
</dbReference>
<protein>
    <recommendedName>
        <fullName evidence="5">Glycerol operon regulatory protein</fullName>
    </recommendedName>
</protein>
<evidence type="ECO:0000256" key="2">
    <source>
        <dbReference type="ARBA" id="ARBA00023125"/>
    </source>
</evidence>
<dbReference type="Pfam" id="PF01614">
    <property type="entry name" value="IclR_C"/>
    <property type="match status" value="1"/>
</dbReference>
<evidence type="ECO:0000313" key="9">
    <source>
        <dbReference type="Proteomes" id="UP000193006"/>
    </source>
</evidence>
<dbReference type="GO" id="GO:0045892">
    <property type="term" value="P:negative regulation of DNA-templated transcription"/>
    <property type="evidence" value="ECO:0007669"/>
    <property type="project" value="TreeGrafter"/>
</dbReference>
<dbReference type="CDD" id="cd00090">
    <property type="entry name" value="HTH_ARSR"/>
    <property type="match status" value="1"/>
</dbReference>
<dbReference type="PANTHER" id="PTHR30136:SF35">
    <property type="entry name" value="HTH-TYPE TRANSCRIPTIONAL REGULATOR RV1719"/>
    <property type="match status" value="1"/>
</dbReference>